<evidence type="ECO:0000313" key="2">
    <source>
        <dbReference type="Proteomes" id="UP000762676"/>
    </source>
</evidence>
<proteinExistence type="predicted"/>
<accession>A0AAV4J3M6</accession>
<sequence length="141" mass="15688">MRKSPKPPYEFTDETKKKKEKERRWKATLVPSFITISSVAGADWIGICVSDCPLNQFALGTGRRWLTIGSEQYCMPDWSSADLDCPEVTELMAAPSLASIAPATAVLCNQAFAAFSRAENSSRRQEIISSDFCSPRLLVRH</sequence>
<protein>
    <submittedName>
        <fullName evidence="1">Uncharacterized protein</fullName>
    </submittedName>
</protein>
<name>A0AAV4J3M6_9GAST</name>
<keyword evidence="2" id="KW-1185">Reference proteome</keyword>
<reference evidence="1 2" key="1">
    <citation type="journal article" date="2021" name="Elife">
        <title>Chloroplast acquisition without the gene transfer in kleptoplastic sea slugs, Plakobranchus ocellatus.</title>
        <authorList>
            <person name="Maeda T."/>
            <person name="Takahashi S."/>
            <person name="Yoshida T."/>
            <person name="Shimamura S."/>
            <person name="Takaki Y."/>
            <person name="Nagai Y."/>
            <person name="Toyoda A."/>
            <person name="Suzuki Y."/>
            <person name="Arimoto A."/>
            <person name="Ishii H."/>
            <person name="Satoh N."/>
            <person name="Nishiyama T."/>
            <person name="Hasebe M."/>
            <person name="Maruyama T."/>
            <person name="Minagawa J."/>
            <person name="Obokata J."/>
            <person name="Shigenobu S."/>
        </authorList>
    </citation>
    <scope>NUCLEOTIDE SEQUENCE [LARGE SCALE GENOMIC DNA]</scope>
</reference>
<comment type="caution">
    <text evidence="1">The sequence shown here is derived from an EMBL/GenBank/DDBJ whole genome shotgun (WGS) entry which is preliminary data.</text>
</comment>
<dbReference type="AlphaFoldDB" id="A0AAV4J3M6"/>
<dbReference type="Proteomes" id="UP000762676">
    <property type="component" value="Unassembled WGS sequence"/>
</dbReference>
<organism evidence="1 2">
    <name type="scientific">Elysia marginata</name>
    <dbReference type="NCBI Taxonomy" id="1093978"/>
    <lineage>
        <taxon>Eukaryota</taxon>
        <taxon>Metazoa</taxon>
        <taxon>Spiralia</taxon>
        <taxon>Lophotrochozoa</taxon>
        <taxon>Mollusca</taxon>
        <taxon>Gastropoda</taxon>
        <taxon>Heterobranchia</taxon>
        <taxon>Euthyneura</taxon>
        <taxon>Panpulmonata</taxon>
        <taxon>Sacoglossa</taxon>
        <taxon>Placobranchoidea</taxon>
        <taxon>Plakobranchidae</taxon>
        <taxon>Elysia</taxon>
    </lineage>
</organism>
<gene>
    <name evidence="1" type="ORF">ElyMa_006785200</name>
</gene>
<evidence type="ECO:0000313" key="1">
    <source>
        <dbReference type="EMBL" id="GFS16042.1"/>
    </source>
</evidence>
<dbReference type="EMBL" id="BMAT01013602">
    <property type="protein sequence ID" value="GFS16042.1"/>
    <property type="molecule type" value="Genomic_DNA"/>
</dbReference>